<dbReference type="InterPro" id="IPR013783">
    <property type="entry name" value="Ig-like_fold"/>
</dbReference>
<sequence length="348" mass="35939">MTIDGGGPEGLPEPTPSTDDITGWILSLAAQQLLDITGDGWDAATVLLPYLNLGIQEIINLKPDAYTETAAVALNGGPRNEVPSGAFRIIDAVCNLGADGVVQGKAITPLLKEQLDSIFPGWMQFTPTAPLETPAAATGTAATSGGSMADGTYYYVITAVNSYGETVAGTESDGVEISGGAGAGKITLSWTAISGATSYKIYRSTTSGTYATPALMGTATTGAYTDTALAASTGAPPTGSSSLTGVDYVVIDPRNPKVFYAFPVPVAPGIQKIQIVVSTAATEIDEVDGTFPLDDTFRPACVDYIIFRALAEETTIPGALAKSGAFWNKFLQDLGLTTNAEKQSEGKE</sequence>
<organism evidence="1">
    <name type="scientific">viral metagenome</name>
    <dbReference type="NCBI Taxonomy" id="1070528"/>
    <lineage>
        <taxon>unclassified sequences</taxon>
        <taxon>metagenomes</taxon>
        <taxon>organismal metagenomes</taxon>
    </lineage>
</organism>
<protein>
    <submittedName>
        <fullName evidence="1">Uncharacterized protein</fullName>
    </submittedName>
</protein>
<reference evidence="1" key="1">
    <citation type="submission" date="2020-03" db="EMBL/GenBank/DDBJ databases">
        <title>The deep terrestrial virosphere.</title>
        <authorList>
            <person name="Holmfeldt K."/>
            <person name="Nilsson E."/>
            <person name="Simone D."/>
            <person name="Lopez-Fernandez M."/>
            <person name="Wu X."/>
            <person name="de Brujin I."/>
            <person name="Lundin D."/>
            <person name="Andersson A."/>
            <person name="Bertilsson S."/>
            <person name="Dopson M."/>
        </authorList>
    </citation>
    <scope>NUCLEOTIDE SEQUENCE</scope>
    <source>
        <strain evidence="1">MM415B02049</strain>
    </source>
</reference>
<gene>
    <name evidence="1" type="ORF">MM415B02049_0008</name>
</gene>
<dbReference type="Gene3D" id="2.60.40.10">
    <property type="entry name" value="Immunoglobulins"/>
    <property type="match status" value="1"/>
</dbReference>
<name>A0A6M3IDA1_9ZZZZ</name>
<evidence type="ECO:0000313" key="1">
    <source>
        <dbReference type="EMBL" id="QJA55411.1"/>
    </source>
</evidence>
<proteinExistence type="predicted"/>
<dbReference type="AlphaFoldDB" id="A0A6M3IDA1"/>
<accession>A0A6M3IDA1</accession>
<dbReference type="EMBL" id="MT141157">
    <property type="protein sequence ID" value="QJA55411.1"/>
    <property type="molecule type" value="Genomic_DNA"/>
</dbReference>